<accession>A0AAV9WCN4</accession>
<organism evidence="1 2">
    <name type="scientific">Arthrobotrys musiformis</name>
    <dbReference type="NCBI Taxonomy" id="47236"/>
    <lineage>
        <taxon>Eukaryota</taxon>
        <taxon>Fungi</taxon>
        <taxon>Dikarya</taxon>
        <taxon>Ascomycota</taxon>
        <taxon>Pezizomycotina</taxon>
        <taxon>Orbiliomycetes</taxon>
        <taxon>Orbiliales</taxon>
        <taxon>Orbiliaceae</taxon>
        <taxon>Arthrobotrys</taxon>
    </lineage>
</organism>
<gene>
    <name evidence="1" type="ORF">TWF481_007550</name>
</gene>
<keyword evidence="2" id="KW-1185">Reference proteome</keyword>
<dbReference type="Proteomes" id="UP001370758">
    <property type="component" value="Unassembled WGS sequence"/>
</dbReference>
<dbReference type="AlphaFoldDB" id="A0AAV9WCN4"/>
<name>A0AAV9WCN4_9PEZI</name>
<evidence type="ECO:0000313" key="2">
    <source>
        <dbReference type="Proteomes" id="UP001370758"/>
    </source>
</evidence>
<comment type="caution">
    <text evidence="1">The sequence shown here is derived from an EMBL/GenBank/DDBJ whole genome shotgun (WGS) entry which is preliminary data.</text>
</comment>
<reference evidence="1 2" key="1">
    <citation type="submission" date="2023-08" db="EMBL/GenBank/DDBJ databases">
        <authorList>
            <person name="Palmer J.M."/>
        </authorList>
    </citation>
    <scope>NUCLEOTIDE SEQUENCE [LARGE SCALE GENOMIC DNA]</scope>
    <source>
        <strain evidence="1 2">TWF481</strain>
    </source>
</reference>
<evidence type="ECO:0000313" key="1">
    <source>
        <dbReference type="EMBL" id="KAK6505659.1"/>
    </source>
</evidence>
<sequence length="333" mass="37398">MKPLYLFISTTRFLSNLPVSFAFPTDVGGSSGPKSLEKRLWLADLPPIDPEEPPGFYKQEDQGAIDRLIKYGDTTTCVLSLFASSRGNIGDENRWIGWPMGNEMYRYRGENTCKNVKDLNKNLVNQLSSYQVKGHCDCEFFDGENCENSKFMATNREDDTLREHGNNDIIESYKCWTAVHWEDAKKCYVFYGPKDLKNALFGAMLRNVLPEVLADVSEVHLEKPHFQTTIPPEKMVTKTARGESWTCFSIDTTIQVESIVVTGCSCIFYLDSECTMPLSSPDRGVLSVGNLGWDDITSPGETSSLSVLRSYACAPPYGINRYPEFRQLPPAPG</sequence>
<protein>
    <submittedName>
        <fullName evidence="1">Uncharacterized protein</fullName>
    </submittedName>
</protein>
<proteinExistence type="predicted"/>
<dbReference type="EMBL" id="JAVHJL010000004">
    <property type="protein sequence ID" value="KAK6505659.1"/>
    <property type="molecule type" value="Genomic_DNA"/>
</dbReference>